<evidence type="ECO:0000313" key="3">
    <source>
        <dbReference type="EMBL" id="KAK0526132.1"/>
    </source>
</evidence>
<feature type="region of interest" description="Disordered" evidence="1">
    <location>
        <begin position="1"/>
        <end position="20"/>
    </location>
</feature>
<dbReference type="InterPro" id="IPR001810">
    <property type="entry name" value="F-box_dom"/>
</dbReference>
<evidence type="ECO:0000256" key="1">
    <source>
        <dbReference type="SAM" id="MobiDB-lite"/>
    </source>
</evidence>
<evidence type="ECO:0000313" key="4">
    <source>
        <dbReference type="Proteomes" id="UP001176521"/>
    </source>
</evidence>
<keyword evidence="4" id="KW-1185">Reference proteome</keyword>
<dbReference type="PROSITE" id="PS50181">
    <property type="entry name" value="FBOX"/>
    <property type="match status" value="1"/>
</dbReference>
<sequence length="311" mass="34346">MSLSLRSSGDTATSTPAPYLHLRRQQRHIQAQSTHGLECQSGPKQRSCFLALPIELQLAILSLCDYVTLKRTRRTCKRLQALVDDPSHQPLSRRLLRPSQHIKALSIPESTALRATVLARHERRTIPPRHAGGPLNFAYATEQPRFEDAIGLHPALVESSWALGDSWTDVQLVVGSAFPRVFHVAQLPLRHELATSPPLDSLDLCLVCPAHAQHPRDIVLSRPLIARRSEEPGASGSTAASVKDVLCAFVDLTQALHHALMSTFRQPSADDDCGAQEAFRLAFAHRAWAEGPFVQIQPDGIVELMIKVHLE</sequence>
<dbReference type="InterPro" id="IPR036047">
    <property type="entry name" value="F-box-like_dom_sf"/>
</dbReference>
<proteinExistence type="predicted"/>
<gene>
    <name evidence="3" type="ORF">OC842_005291</name>
</gene>
<reference evidence="3" key="1">
    <citation type="journal article" date="2023" name="PhytoFront">
        <title>Draft Genome Resources of Seven Strains of Tilletia horrida, Causal Agent of Kernel Smut of Rice.</title>
        <authorList>
            <person name="Khanal S."/>
            <person name="Antony Babu S."/>
            <person name="Zhou X.G."/>
        </authorList>
    </citation>
    <scope>NUCLEOTIDE SEQUENCE</scope>
    <source>
        <strain evidence="3">TX3</strain>
    </source>
</reference>
<dbReference type="Gene3D" id="1.20.1280.50">
    <property type="match status" value="1"/>
</dbReference>
<protein>
    <recommendedName>
        <fullName evidence="2">F-box domain-containing protein</fullName>
    </recommendedName>
</protein>
<dbReference type="Proteomes" id="UP001176521">
    <property type="component" value="Unassembled WGS sequence"/>
</dbReference>
<dbReference type="EMBL" id="JAPDMQ010000366">
    <property type="protein sequence ID" value="KAK0526132.1"/>
    <property type="molecule type" value="Genomic_DNA"/>
</dbReference>
<dbReference type="SUPFAM" id="SSF81383">
    <property type="entry name" value="F-box domain"/>
    <property type="match status" value="1"/>
</dbReference>
<feature type="domain" description="F-box" evidence="2">
    <location>
        <begin position="46"/>
        <end position="95"/>
    </location>
</feature>
<accession>A0AAN6JJ48</accession>
<dbReference type="SMART" id="SM00256">
    <property type="entry name" value="FBOX"/>
    <property type="match status" value="1"/>
</dbReference>
<feature type="compositionally biased region" description="Polar residues" evidence="1">
    <location>
        <begin position="1"/>
        <end position="16"/>
    </location>
</feature>
<evidence type="ECO:0000259" key="2">
    <source>
        <dbReference type="PROSITE" id="PS50181"/>
    </source>
</evidence>
<dbReference type="AlphaFoldDB" id="A0AAN6JJ48"/>
<organism evidence="3 4">
    <name type="scientific">Tilletia horrida</name>
    <dbReference type="NCBI Taxonomy" id="155126"/>
    <lineage>
        <taxon>Eukaryota</taxon>
        <taxon>Fungi</taxon>
        <taxon>Dikarya</taxon>
        <taxon>Basidiomycota</taxon>
        <taxon>Ustilaginomycotina</taxon>
        <taxon>Exobasidiomycetes</taxon>
        <taxon>Tilletiales</taxon>
        <taxon>Tilletiaceae</taxon>
        <taxon>Tilletia</taxon>
    </lineage>
</organism>
<name>A0AAN6JJ48_9BASI</name>
<dbReference type="Pfam" id="PF00646">
    <property type="entry name" value="F-box"/>
    <property type="match status" value="1"/>
</dbReference>
<comment type="caution">
    <text evidence="3">The sequence shown here is derived from an EMBL/GenBank/DDBJ whole genome shotgun (WGS) entry which is preliminary data.</text>
</comment>